<comment type="caution">
    <text evidence="2">The sequence shown here is derived from an EMBL/GenBank/DDBJ whole genome shotgun (WGS) entry which is preliminary data.</text>
</comment>
<sequence length="119" mass="12907">MKTLFPLATPQVASRTRGKTVPHGPPVMPLCVSQSPFVVLEIPEPPLDPVAVPGTHTASTSPGPKNSPSSPPLDENWSLVFTPSRSLRATYSRTETPFWDGLFRHGLLRDEARPCSIPP</sequence>
<feature type="region of interest" description="Disordered" evidence="1">
    <location>
        <begin position="1"/>
        <end position="26"/>
    </location>
</feature>
<reference evidence="2 3" key="1">
    <citation type="journal article" date="2022" name="Nat. Ecol. Evol.">
        <title>A masculinizing supergene underlies an exaggerated male reproductive morph in a spider.</title>
        <authorList>
            <person name="Hendrickx F."/>
            <person name="De Corte Z."/>
            <person name="Sonet G."/>
            <person name="Van Belleghem S.M."/>
            <person name="Kostlbacher S."/>
            <person name="Vangestel C."/>
        </authorList>
    </citation>
    <scope>NUCLEOTIDE SEQUENCE [LARGE SCALE GENOMIC DNA]</scope>
    <source>
        <strain evidence="2">W744_W776</strain>
    </source>
</reference>
<evidence type="ECO:0000313" key="3">
    <source>
        <dbReference type="Proteomes" id="UP000827092"/>
    </source>
</evidence>
<dbReference type="EMBL" id="JAFNEN010000372">
    <property type="protein sequence ID" value="KAG8184512.1"/>
    <property type="molecule type" value="Genomic_DNA"/>
</dbReference>
<dbReference type="Proteomes" id="UP000827092">
    <property type="component" value="Unassembled WGS sequence"/>
</dbReference>
<evidence type="ECO:0000256" key="1">
    <source>
        <dbReference type="SAM" id="MobiDB-lite"/>
    </source>
</evidence>
<gene>
    <name evidence="2" type="ORF">JTE90_002358</name>
</gene>
<accession>A0AAV6UJT6</accession>
<keyword evidence="3" id="KW-1185">Reference proteome</keyword>
<proteinExistence type="predicted"/>
<protein>
    <submittedName>
        <fullName evidence="2">Uncharacterized protein</fullName>
    </submittedName>
</protein>
<evidence type="ECO:0000313" key="2">
    <source>
        <dbReference type="EMBL" id="KAG8184512.1"/>
    </source>
</evidence>
<name>A0AAV6UJT6_9ARAC</name>
<organism evidence="2 3">
    <name type="scientific">Oedothorax gibbosus</name>
    <dbReference type="NCBI Taxonomy" id="931172"/>
    <lineage>
        <taxon>Eukaryota</taxon>
        <taxon>Metazoa</taxon>
        <taxon>Ecdysozoa</taxon>
        <taxon>Arthropoda</taxon>
        <taxon>Chelicerata</taxon>
        <taxon>Arachnida</taxon>
        <taxon>Araneae</taxon>
        <taxon>Araneomorphae</taxon>
        <taxon>Entelegynae</taxon>
        <taxon>Araneoidea</taxon>
        <taxon>Linyphiidae</taxon>
        <taxon>Erigoninae</taxon>
        <taxon>Oedothorax</taxon>
    </lineage>
</organism>
<feature type="region of interest" description="Disordered" evidence="1">
    <location>
        <begin position="44"/>
        <end position="78"/>
    </location>
</feature>
<dbReference type="AlphaFoldDB" id="A0AAV6UJT6"/>
<feature type="compositionally biased region" description="Low complexity" evidence="1">
    <location>
        <begin position="59"/>
        <end position="68"/>
    </location>
</feature>